<reference evidence="1 2" key="1">
    <citation type="submission" date="2007-01" db="EMBL/GenBank/DDBJ databases">
        <authorList>
            <person name="Haygood M."/>
            <person name="Podell S."/>
            <person name="Anderson C."/>
            <person name="Hopkinson B."/>
            <person name="Roe K."/>
            <person name="Barbeau K."/>
            <person name="Gaasterland T."/>
            <person name="Ferriera S."/>
            <person name="Johnson J."/>
            <person name="Kravitz S."/>
            <person name="Beeson K."/>
            <person name="Sutton G."/>
            <person name="Rogers Y.-H."/>
            <person name="Friedman R."/>
            <person name="Frazier M."/>
            <person name="Venter J.C."/>
        </authorList>
    </citation>
    <scope>NUCLEOTIDE SEQUENCE [LARGE SCALE GENOMIC DNA]</scope>
    <source>
        <strain evidence="1 2">ATCC 23134</strain>
    </source>
</reference>
<protein>
    <submittedName>
        <fullName evidence="1">Uncharacterized protein</fullName>
    </submittedName>
</protein>
<dbReference type="EMBL" id="AAWS01000003">
    <property type="protein sequence ID" value="EAY31405.1"/>
    <property type="molecule type" value="Genomic_DNA"/>
</dbReference>
<proteinExistence type="predicted"/>
<evidence type="ECO:0000313" key="1">
    <source>
        <dbReference type="EMBL" id="EAY31405.1"/>
    </source>
</evidence>
<name>A1ZE97_MICM2</name>
<organism evidence="1 2">
    <name type="scientific">Microscilla marina ATCC 23134</name>
    <dbReference type="NCBI Taxonomy" id="313606"/>
    <lineage>
        <taxon>Bacteria</taxon>
        <taxon>Pseudomonadati</taxon>
        <taxon>Bacteroidota</taxon>
        <taxon>Cytophagia</taxon>
        <taxon>Cytophagales</taxon>
        <taxon>Microscillaceae</taxon>
        <taxon>Microscilla</taxon>
    </lineage>
</organism>
<dbReference type="Proteomes" id="UP000004095">
    <property type="component" value="Unassembled WGS sequence"/>
</dbReference>
<accession>A1ZE97</accession>
<sequence>MPSFQYIYHGANDMSLLDPIDQVIFLPLRNINITHTRFSNYLLGKIK</sequence>
<gene>
    <name evidence="1" type="ORF">M23134_04238</name>
</gene>
<comment type="caution">
    <text evidence="1">The sequence shown here is derived from an EMBL/GenBank/DDBJ whole genome shotgun (WGS) entry which is preliminary data.</text>
</comment>
<keyword evidence="2" id="KW-1185">Reference proteome</keyword>
<dbReference type="AlphaFoldDB" id="A1ZE97"/>
<evidence type="ECO:0000313" key="2">
    <source>
        <dbReference type="Proteomes" id="UP000004095"/>
    </source>
</evidence>